<accession>A0A507R566</accession>
<keyword evidence="2" id="KW-0238">DNA-binding</keyword>
<evidence type="ECO:0000259" key="7">
    <source>
        <dbReference type="Pfam" id="PF17682"/>
    </source>
</evidence>
<feature type="region of interest" description="Disordered" evidence="5">
    <location>
        <begin position="91"/>
        <end position="110"/>
    </location>
</feature>
<sequence>MSDQAELGRAAPVYEVPPRHIVSVEHPAIIKNVDKAIETLQGDAGIAKILNPPKADAPAHLTLRPEDALARPVQSTSSSANNILLKVTVPKRTGRRRKKGSNDPFTEPHAVAAGHSVPSRRAAHDLLRSLRDNVGKYQVEAVGRVDRTHVFRGMPDFVFSTTASSFTNRFREQILSYDYDKMKRFDLDMTRGATSDVDIIPPPSFSRGDYPFGYIYRQNPTVKQSIDTTGKITTVNTQQATKILTYMVDNDASSIPMKHSDDLPKIETLDKTLRETITVLQSLFAERPAWTRRALRNQLKTAEQRSALRHAIPYTGYIFRAGPWRDAIVRFGHDPRTSPESRKYQTLMFKILPREPEVARDGGGKRYTFPRSEKAFGTTTAADPSTTISDNITSVNSHIFTGRPPLPRDGKLWMLCDITDPQLSHVLFPERNSNNITDFLRPTCELLSDGWYHSGTLAKVRTVMRAKIQVLIEDKTPHEEDYERVLTLPDHVDLNDTNLVAFSLDPDVASQRDTQLATEVRSTIKSLPSWKAAVERGRGDKEKRVQWTGVVAEAEAESEGEEEEIERRELLEAQVAAAVAAREQVGEDEDEDDDNENENEGDEDDEDILMD</sequence>
<dbReference type="InterPro" id="IPR042536">
    <property type="entry name" value="TFIIIC_tauA_Sfc1"/>
</dbReference>
<dbReference type="GO" id="GO:0001002">
    <property type="term" value="F:RNA polymerase III type 1 promoter sequence-specific DNA binding"/>
    <property type="evidence" value="ECO:0007669"/>
    <property type="project" value="TreeGrafter"/>
</dbReference>
<dbReference type="InterPro" id="IPR041499">
    <property type="entry name" value="Tfc1/Sfc1_N"/>
</dbReference>
<dbReference type="Proteomes" id="UP000319663">
    <property type="component" value="Unassembled WGS sequence"/>
</dbReference>
<feature type="domain" description="Transcription factor IIIC subunit 5 HTH" evidence="6">
    <location>
        <begin position="199"/>
        <end position="350"/>
    </location>
</feature>
<comment type="subcellular location">
    <subcellularLocation>
        <location evidence="1">Nucleus</location>
    </subcellularLocation>
</comment>
<organism evidence="8 9">
    <name type="scientific">Monascus purpureus</name>
    <name type="common">Red mold</name>
    <name type="synonym">Monascus anka</name>
    <dbReference type="NCBI Taxonomy" id="5098"/>
    <lineage>
        <taxon>Eukaryota</taxon>
        <taxon>Fungi</taxon>
        <taxon>Dikarya</taxon>
        <taxon>Ascomycota</taxon>
        <taxon>Pezizomycotina</taxon>
        <taxon>Eurotiomycetes</taxon>
        <taxon>Eurotiomycetidae</taxon>
        <taxon>Eurotiales</taxon>
        <taxon>Aspergillaceae</taxon>
        <taxon>Monascus</taxon>
    </lineage>
</organism>
<dbReference type="GO" id="GO:0006384">
    <property type="term" value="P:transcription initiation at RNA polymerase III promoter"/>
    <property type="evidence" value="ECO:0007669"/>
    <property type="project" value="InterPro"/>
</dbReference>
<dbReference type="PANTHER" id="PTHR13230">
    <property type="entry name" value="GENERAL TRANSCRIPTION FACTOR IIIC, POLYPEPTIDE 5"/>
    <property type="match status" value="1"/>
</dbReference>
<dbReference type="OrthoDB" id="5598268at2759"/>
<evidence type="ECO:0000256" key="1">
    <source>
        <dbReference type="ARBA" id="ARBA00004123"/>
    </source>
</evidence>
<dbReference type="Pfam" id="PF17682">
    <property type="entry name" value="Tau95_N"/>
    <property type="match status" value="1"/>
</dbReference>
<evidence type="ECO:0000259" key="6">
    <source>
        <dbReference type="Pfam" id="PF09734"/>
    </source>
</evidence>
<evidence type="ECO:0000256" key="3">
    <source>
        <dbReference type="ARBA" id="ARBA00023163"/>
    </source>
</evidence>
<dbReference type="STRING" id="5098.A0A507R566"/>
<name>A0A507R566_MONPU</name>
<dbReference type="Pfam" id="PF09734">
    <property type="entry name" value="Tau95"/>
    <property type="match status" value="1"/>
</dbReference>
<comment type="caution">
    <text evidence="8">The sequence shown here is derived from an EMBL/GenBank/DDBJ whole genome shotgun (WGS) entry which is preliminary data.</text>
</comment>
<evidence type="ECO:0000313" key="9">
    <source>
        <dbReference type="Proteomes" id="UP000319663"/>
    </source>
</evidence>
<dbReference type="InterPro" id="IPR019136">
    <property type="entry name" value="TF_IIIC_su-5_HTH"/>
</dbReference>
<proteinExistence type="predicted"/>
<evidence type="ECO:0000256" key="2">
    <source>
        <dbReference type="ARBA" id="ARBA00023125"/>
    </source>
</evidence>
<protein>
    <submittedName>
        <fullName evidence="8">Tau 95 subunit of transcription factor TFIIIC</fullName>
    </submittedName>
</protein>
<feature type="domain" description="Transcription factor IIIC subunit Tfc1/Sfc1 triple barrel" evidence="7">
    <location>
        <begin position="22"/>
        <end position="159"/>
    </location>
</feature>
<keyword evidence="9" id="KW-1185">Reference proteome</keyword>
<keyword evidence="4" id="KW-0539">Nucleus</keyword>
<evidence type="ECO:0000313" key="8">
    <source>
        <dbReference type="EMBL" id="TQB76552.1"/>
    </source>
</evidence>
<dbReference type="PANTHER" id="PTHR13230:SF5">
    <property type="entry name" value="GENERAL TRANSCRIPTION FACTOR 3C POLYPEPTIDE 5"/>
    <property type="match status" value="1"/>
</dbReference>
<gene>
    <name evidence="8" type="primary">TFC1</name>
    <name evidence="8" type="ORF">MPDQ_007473</name>
</gene>
<feature type="region of interest" description="Disordered" evidence="5">
    <location>
        <begin position="578"/>
        <end position="611"/>
    </location>
</feature>
<dbReference type="GO" id="GO:0001003">
    <property type="term" value="F:RNA polymerase III type 2 promoter sequence-specific DNA binding"/>
    <property type="evidence" value="ECO:0007669"/>
    <property type="project" value="TreeGrafter"/>
</dbReference>
<dbReference type="EMBL" id="VIFY01000008">
    <property type="protein sequence ID" value="TQB76552.1"/>
    <property type="molecule type" value="Genomic_DNA"/>
</dbReference>
<dbReference type="AlphaFoldDB" id="A0A507R566"/>
<feature type="compositionally biased region" description="Acidic residues" evidence="5">
    <location>
        <begin position="586"/>
        <end position="611"/>
    </location>
</feature>
<evidence type="ECO:0000256" key="4">
    <source>
        <dbReference type="ARBA" id="ARBA00023242"/>
    </source>
</evidence>
<evidence type="ECO:0000256" key="5">
    <source>
        <dbReference type="SAM" id="MobiDB-lite"/>
    </source>
</evidence>
<dbReference type="InterPro" id="IPR040454">
    <property type="entry name" value="TF_IIIC_Tfc1/Sfc1"/>
</dbReference>
<dbReference type="GO" id="GO:0005634">
    <property type="term" value="C:nucleus"/>
    <property type="evidence" value="ECO:0007669"/>
    <property type="project" value="UniProtKB-SubCell"/>
</dbReference>
<keyword evidence="3" id="KW-0804">Transcription</keyword>
<reference evidence="8 9" key="1">
    <citation type="submission" date="2019-06" db="EMBL/GenBank/DDBJ databases">
        <title>Wine fermentation using esterase from Monascus purpureus.</title>
        <authorList>
            <person name="Geng C."/>
            <person name="Zhang Y."/>
        </authorList>
    </citation>
    <scope>NUCLEOTIDE SEQUENCE [LARGE SCALE GENOMIC DNA]</scope>
    <source>
        <strain evidence="8">HQ1</strain>
    </source>
</reference>
<dbReference type="Gene3D" id="3.30.200.160">
    <property type="entry name" value="TFIIIC, subcomplex tauA, subunit Sfc1, barrel domain"/>
    <property type="match status" value="1"/>
</dbReference>
<dbReference type="GO" id="GO:0000127">
    <property type="term" value="C:transcription factor TFIIIC complex"/>
    <property type="evidence" value="ECO:0007669"/>
    <property type="project" value="InterPro"/>
</dbReference>